<gene>
    <name evidence="2" type="ORF">THMIRHAS_04850</name>
</gene>
<dbReference type="GO" id="GO:0032259">
    <property type="term" value="P:methylation"/>
    <property type="evidence" value="ECO:0007669"/>
    <property type="project" value="UniProtKB-KW"/>
</dbReference>
<dbReference type="GO" id="GO:0008168">
    <property type="term" value="F:methyltransferase activity"/>
    <property type="evidence" value="ECO:0007669"/>
    <property type="project" value="UniProtKB-KW"/>
</dbReference>
<dbReference type="RefSeq" id="WP_173270400.1">
    <property type="nucleotide sequence ID" value="NZ_AP021889.1"/>
</dbReference>
<feature type="domain" description="Methyltransferase regulatory" evidence="1">
    <location>
        <begin position="215"/>
        <end position="298"/>
    </location>
</feature>
<organism evidence="2 3">
    <name type="scientific">Thiosulfatimonas sediminis</name>
    <dbReference type="NCBI Taxonomy" id="2675054"/>
    <lineage>
        <taxon>Bacteria</taxon>
        <taxon>Pseudomonadati</taxon>
        <taxon>Pseudomonadota</taxon>
        <taxon>Gammaproteobacteria</taxon>
        <taxon>Thiotrichales</taxon>
        <taxon>Piscirickettsiaceae</taxon>
        <taxon>Thiosulfatimonas</taxon>
    </lineage>
</organism>
<keyword evidence="3" id="KW-1185">Reference proteome</keyword>
<dbReference type="Gene3D" id="3.40.50.150">
    <property type="entry name" value="Vaccinia Virus protein VP39"/>
    <property type="match status" value="1"/>
</dbReference>
<keyword evidence="2" id="KW-0489">Methyltransferase</keyword>
<dbReference type="AlphaFoldDB" id="A0A6F8PSK1"/>
<dbReference type="KEGG" id="tse:THMIRHAS_04850"/>
<name>A0A6F8PSK1_9GAMM</name>
<evidence type="ECO:0000259" key="1">
    <source>
        <dbReference type="Pfam" id="PF10119"/>
    </source>
</evidence>
<accession>A0A6F8PSK1</accession>
<dbReference type="Proteomes" id="UP000501726">
    <property type="component" value="Chromosome"/>
</dbReference>
<evidence type="ECO:0000313" key="3">
    <source>
        <dbReference type="Proteomes" id="UP000501726"/>
    </source>
</evidence>
<dbReference type="InterPro" id="IPR029063">
    <property type="entry name" value="SAM-dependent_MTases_sf"/>
</dbReference>
<dbReference type="Pfam" id="PF10119">
    <property type="entry name" value="MethyTransf_Reg"/>
    <property type="match status" value="1"/>
</dbReference>
<sequence>MENSGYTTDIEYTSDFYGDWSLSNLALQCALKGIQMPNIQNACELGFGQGVNLNVMAASSDVLWHGTDFLSAHADNAKRMAQACDNPVKIYNLSFEYFVQVDDLPNFDLIVLHGVFSWVSSENQGIIIDFITKHLSETGMVYISYNARPGSDVFKPAQYLMNQLRKEFSKNHSEPEIQIQQVTQFMQQFHQTTPGYLKAFPSIEKRVQGMQNKDPKYLIHEYFNADWNSFFFSEISQFFEPIGLKYLGQTRLTDELAVLNFSQAQQLFLEASKAAGALEQDLKDAMCNRQFRRDIWIKAPSPMNGEALQSWLETTAVMLATPYTAMDLKLTGAIGSATMDNERYKGLLDRLSDYQAHRLDELLQKLSLQTSQLMEMLGLLHCKGVIGLTSIQVPDDQGLNRCQRLNQEMVSKAVQNNRGCLIVLPKLGLCLNVDYWVSLYLHLYFSGEPLKQDPLECLYNYLQINSVTVLNNGQPLTEENDIRLFLEQTVRNIQATTVLEFFAKHQVIAG</sequence>
<proteinExistence type="predicted"/>
<reference evidence="3" key="1">
    <citation type="submission" date="2019-11" db="EMBL/GenBank/DDBJ databases">
        <title>Isolation and characterization of two novel species in the genus Thiomicrorhabdus.</title>
        <authorList>
            <person name="Mochizuki J."/>
            <person name="Kojima H."/>
            <person name="Fukui M."/>
        </authorList>
    </citation>
    <scope>NUCLEOTIDE SEQUENCE [LARGE SCALE GENOMIC DNA]</scope>
    <source>
        <strain evidence="3">aks77</strain>
    </source>
</reference>
<protein>
    <submittedName>
        <fullName evidence="2">Methyltransferase</fullName>
    </submittedName>
</protein>
<keyword evidence="2" id="KW-0808">Transferase</keyword>
<evidence type="ECO:0000313" key="2">
    <source>
        <dbReference type="EMBL" id="BBP45112.1"/>
    </source>
</evidence>
<dbReference type="EMBL" id="AP021889">
    <property type="protein sequence ID" value="BBP45112.1"/>
    <property type="molecule type" value="Genomic_DNA"/>
</dbReference>
<dbReference type="SUPFAM" id="SSF53335">
    <property type="entry name" value="S-adenosyl-L-methionine-dependent methyltransferases"/>
    <property type="match status" value="1"/>
</dbReference>
<dbReference type="InterPro" id="IPR018773">
    <property type="entry name" value="MeTrfase_reg_dom_prd"/>
</dbReference>